<feature type="region of interest" description="Disordered" evidence="1">
    <location>
        <begin position="35"/>
        <end position="54"/>
    </location>
</feature>
<reference evidence="2" key="1">
    <citation type="submission" date="2021-02" db="EMBL/GenBank/DDBJ databases">
        <authorList>
            <person name="Nowell W R."/>
        </authorList>
    </citation>
    <scope>NUCLEOTIDE SEQUENCE</scope>
</reference>
<evidence type="ECO:0000313" key="4">
    <source>
        <dbReference type="Proteomes" id="UP000676336"/>
    </source>
</evidence>
<dbReference type="Proteomes" id="UP000676336">
    <property type="component" value="Unassembled WGS sequence"/>
</dbReference>
<comment type="caution">
    <text evidence="2">The sequence shown here is derived from an EMBL/GenBank/DDBJ whole genome shotgun (WGS) entry which is preliminary data.</text>
</comment>
<dbReference type="PANTHER" id="PTHR14490">
    <property type="entry name" value="ZINC FINGER, ZZ TYPE"/>
    <property type="match status" value="1"/>
</dbReference>
<accession>A0A8S2XN13</accession>
<dbReference type="GO" id="GO:0030686">
    <property type="term" value="C:90S preribosome"/>
    <property type="evidence" value="ECO:0007669"/>
    <property type="project" value="TreeGrafter"/>
</dbReference>
<evidence type="ECO:0000313" key="2">
    <source>
        <dbReference type="EMBL" id="CAF4507422.1"/>
    </source>
</evidence>
<organism evidence="2 4">
    <name type="scientific">Rotaria magnacalcarata</name>
    <dbReference type="NCBI Taxonomy" id="392030"/>
    <lineage>
        <taxon>Eukaryota</taxon>
        <taxon>Metazoa</taxon>
        <taxon>Spiralia</taxon>
        <taxon>Gnathifera</taxon>
        <taxon>Rotifera</taxon>
        <taxon>Eurotatoria</taxon>
        <taxon>Bdelloidea</taxon>
        <taxon>Philodinida</taxon>
        <taxon>Philodinidae</taxon>
        <taxon>Rotaria</taxon>
    </lineage>
</organism>
<protein>
    <submittedName>
        <fullName evidence="2">Uncharacterized protein</fullName>
    </submittedName>
</protein>
<dbReference type="EMBL" id="CAJOBI010083318">
    <property type="protein sequence ID" value="CAF4507422.1"/>
    <property type="molecule type" value="Genomic_DNA"/>
</dbReference>
<evidence type="ECO:0000313" key="3">
    <source>
        <dbReference type="EMBL" id="CAF4606674.1"/>
    </source>
</evidence>
<feature type="non-terminal residue" evidence="2">
    <location>
        <position position="1"/>
    </location>
</feature>
<dbReference type="InterPro" id="IPR018034">
    <property type="entry name" value="Kri1"/>
</dbReference>
<dbReference type="GO" id="GO:0005730">
    <property type="term" value="C:nucleolus"/>
    <property type="evidence" value="ECO:0007669"/>
    <property type="project" value="TreeGrafter"/>
</dbReference>
<gene>
    <name evidence="2" type="ORF">SMN809_LOCUS35198</name>
    <name evidence="3" type="ORF">SMN809_LOCUS39299</name>
</gene>
<proteinExistence type="predicted"/>
<dbReference type="Pfam" id="PF05178">
    <property type="entry name" value="Kri1"/>
    <property type="match status" value="1"/>
</dbReference>
<feature type="compositionally biased region" description="Acidic residues" evidence="1">
    <location>
        <begin position="41"/>
        <end position="54"/>
    </location>
</feature>
<dbReference type="GO" id="GO:0000447">
    <property type="term" value="P:endonucleolytic cleavage in ITS1 to separate SSU-rRNA from 5.8S rRNA and LSU-rRNA from tricistronic rRNA transcript (SSU-rRNA, 5.8S rRNA, LSU-rRNA)"/>
    <property type="evidence" value="ECO:0007669"/>
    <property type="project" value="TreeGrafter"/>
</dbReference>
<evidence type="ECO:0000256" key="1">
    <source>
        <dbReference type="SAM" id="MobiDB-lite"/>
    </source>
</evidence>
<feature type="non-terminal residue" evidence="2">
    <location>
        <position position="54"/>
    </location>
</feature>
<dbReference type="PANTHER" id="PTHR14490:SF5">
    <property type="entry name" value="PROTEIN KRI1 HOMOLOG"/>
    <property type="match status" value="1"/>
</dbReference>
<sequence>VAGDEDLPVNIDDLDADFDPKEYDRRMQQIFNDDYYQKGAEEDDVPEVSDEELQ</sequence>
<dbReference type="AlphaFoldDB" id="A0A8S2XN13"/>
<name>A0A8S2XN13_9BILA</name>
<dbReference type="EMBL" id="CAJOBI010105126">
    <property type="protein sequence ID" value="CAF4606674.1"/>
    <property type="molecule type" value="Genomic_DNA"/>
</dbReference>